<dbReference type="Proteomes" id="UP000326354">
    <property type="component" value="Chromosome"/>
</dbReference>
<keyword evidence="6" id="KW-1185">Reference proteome</keyword>
<evidence type="ECO:0000256" key="1">
    <source>
        <dbReference type="ARBA" id="ARBA00004196"/>
    </source>
</evidence>
<accession>A0A5S9IKY1</accession>
<dbReference type="Gene3D" id="2.40.30.170">
    <property type="match status" value="1"/>
</dbReference>
<keyword evidence="2" id="KW-0175">Coiled coil</keyword>
<gene>
    <name evidence="5" type="ORF">UABAM_01769</name>
</gene>
<evidence type="ECO:0000256" key="3">
    <source>
        <dbReference type="SAM" id="Phobius"/>
    </source>
</evidence>
<protein>
    <submittedName>
        <fullName evidence="5">Hemolysin D</fullName>
    </submittedName>
</protein>
<dbReference type="OrthoDB" id="9806939at2"/>
<proteinExistence type="predicted"/>
<dbReference type="Pfam" id="PF25954">
    <property type="entry name" value="Beta-barrel_RND_2"/>
    <property type="match status" value="1"/>
</dbReference>
<dbReference type="RefSeq" id="WP_151967616.1">
    <property type="nucleotide sequence ID" value="NZ_AP019860.1"/>
</dbReference>
<dbReference type="PANTHER" id="PTHR32347">
    <property type="entry name" value="EFFLUX SYSTEM COMPONENT YKNX-RELATED"/>
    <property type="match status" value="1"/>
</dbReference>
<dbReference type="AlphaFoldDB" id="A0A5S9IKY1"/>
<organism evidence="5 6">
    <name type="scientific">Uabimicrobium amorphum</name>
    <dbReference type="NCBI Taxonomy" id="2596890"/>
    <lineage>
        <taxon>Bacteria</taxon>
        <taxon>Pseudomonadati</taxon>
        <taxon>Planctomycetota</taxon>
        <taxon>Candidatus Uabimicrobiia</taxon>
        <taxon>Candidatus Uabimicrobiales</taxon>
        <taxon>Candidatus Uabimicrobiaceae</taxon>
        <taxon>Candidatus Uabimicrobium</taxon>
    </lineage>
</organism>
<keyword evidence="3" id="KW-1133">Transmembrane helix</keyword>
<comment type="subcellular location">
    <subcellularLocation>
        <location evidence="1">Cell envelope</location>
    </subcellularLocation>
</comment>
<feature type="transmembrane region" description="Helical" evidence="3">
    <location>
        <begin position="371"/>
        <end position="389"/>
    </location>
</feature>
<dbReference type="InterPro" id="IPR058792">
    <property type="entry name" value="Beta-barrel_RND_2"/>
</dbReference>
<dbReference type="Gene3D" id="2.40.50.100">
    <property type="match status" value="1"/>
</dbReference>
<dbReference type="SUPFAM" id="SSF111369">
    <property type="entry name" value="HlyD-like secretion proteins"/>
    <property type="match status" value="1"/>
</dbReference>
<evidence type="ECO:0000313" key="6">
    <source>
        <dbReference type="Proteomes" id="UP000326354"/>
    </source>
</evidence>
<evidence type="ECO:0000313" key="5">
    <source>
        <dbReference type="EMBL" id="BBM83417.1"/>
    </source>
</evidence>
<dbReference type="InterPro" id="IPR050465">
    <property type="entry name" value="UPF0194_transport"/>
</dbReference>
<name>A0A5S9IKY1_UABAM</name>
<keyword evidence="3" id="KW-0472">Membrane</keyword>
<reference evidence="5 6" key="1">
    <citation type="submission" date="2019-08" db="EMBL/GenBank/DDBJ databases">
        <title>Complete genome sequence of Candidatus Uab amorphum.</title>
        <authorList>
            <person name="Shiratori T."/>
            <person name="Suzuki S."/>
            <person name="Kakizawa Y."/>
            <person name="Ishida K."/>
        </authorList>
    </citation>
    <scope>NUCLEOTIDE SEQUENCE [LARGE SCALE GENOMIC DNA]</scope>
    <source>
        <strain evidence="5 6">SRT547</strain>
    </source>
</reference>
<evidence type="ECO:0000256" key="2">
    <source>
        <dbReference type="ARBA" id="ARBA00023054"/>
    </source>
</evidence>
<keyword evidence="3" id="KW-0812">Transmembrane</keyword>
<dbReference type="EMBL" id="AP019860">
    <property type="protein sequence ID" value="BBM83417.1"/>
    <property type="molecule type" value="Genomic_DNA"/>
</dbReference>
<sequence length="632" mass="73191">MKRTQRRKRVKLVDSGTHAIYKDFESGVEGNSASTRISELDALRLQRNFHKVMMRFDEPQEFFNALFLFIIKLTNARGVAHFTLDEKVNLQLTHKIILSSDSKKSQTIEQKIEESAKKALGLKQVDIHRVDDWVILAVPILYQQHAKSGLACVLEVVDIEQLSPYILILQFIASHIPLIEDSFDNARLKKQVMRSASFVDLVREISMYKSFDKGIDQLLLLMKKELGCERIAIGLAKKKRARLLALSNMSKFDRRARLVGLIEKAMAEALEQQKTITHPQINTDKREIQLDLAHRSLQQETKSQEVVTSIIGDSNGSFAVWSFLWNETKVKKEDVFFIEAVSEYITPILMLLRKKTLFVKNREHSHWGRKFAFVGIFTALLYFVLMMPYDHYLSASCSLEPVATRTVSIPFDSVIEKVNYQVGDIVQKDDELVVLDGRDIRLEYFAVKEELQSTQKKMLQLLAEKKIAEYQAEMLKSQKIEKDLQLLQYHLERIRIRAPQSGVVTEGDLEKATGATVRKGEPIMEIAPLDEFFVKLEIDEWDMPFIKKGMQVEVQLHSFFEEKWKTNITYISPKIQISEQKNILVCKGKVPNAQQKLLPGMSGEARIFVGEERVWWVWLRKPIMWMKAKLWW</sequence>
<evidence type="ECO:0000259" key="4">
    <source>
        <dbReference type="Pfam" id="PF25954"/>
    </source>
</evidence>
<dbReference type="KEGG" id="uam:UABAM_01769"/>
<dbReference type="PANTHER" id="PTHR32347:SF23">
    <property type="entry name" value="BLL5650 PROTEIN"/>
    <property type="match status" value="1"/>
</dbReference>
<feature type="domain" description="CusB-like beta-barrel" evidence="4">
    <location>
        <begin position="534"/>
        <end position="606"/>
    </location>
</feature>
<dbReference type="GO" id="GO:0030313">
    <property type="term" value="C:cell envelope"/>
    <property type="evidence" value="ECO:0007669"/>
    <property type="project" value="UniProtKB-SubCell"/>
</dbReference>